<dbReference type="Proteomes" id="UP000642809">
    <property type="component" value="Unassembled WGS sequence"/>
</dbReference>
<evidence type="ECO:0000313" key="3">
    <source>
        <dbReference type="EMBL" id="GHB44325.1"/>
    </source>
</evidence>
<reference evidence="3" key="1">
    <citation type="journal article" date="2014" name="Int. J. Syst. Evol. Microbiol.">
        <title>Complete genome sequence of Corynebacterium casei LMG S-19264T (=DSM 44701T), isolated from a smear-ripened cheese.</title>
        <authorList>
            <consortium name="US DOE Joint Genome Institute (JGI-PGF)"/>
            <person name="Walter F."/>
            <person name="Albersmeier A."/>
            <person name="Kalinowski J."/>
            <person name="Ruckert C."/>
        </authorList>
    </citation>
    <scope>NUCLEOTIDE SEQUENCE</scope>
    <source>
        <strain evidence="3">KCTC 23224</strain>
    </source>
</reference>
<comment type="caution">
    <text evidence="3">The sequence shown here is derived from an EMBL/GenBank/DDBJ whole genome shotgun (WGS) entry which is preliminary data.</text>
</comment>
<dbReference type="InterPro" id="IPR009045">
    <property type="entry name" value="Zn_M74/Hedgehog-like"/>
</dbReference>
<dbReference type="SUPFAM" id="SSF55166">
    <property type="entry name" value="Hedgehog/DD-peptidase"/>
    <property type="match status" value="1"/>
</dbReference>
<reference evidence="3" key="2">
    <citation type="submission" date="2020-09" db="EMBL/GenBank/DDBJ databases">
        <authorList>
            <person name="Sun Q."/>
            <person name="Kim S."/>
        </authorList>
    </citation>
    <scope>NUCLEOTIDE SEQUENCE</scope>
    <source>
        <strain evidence="3">KCTC 23224</strain>
    </source>
</reference>
<gene>
    <name evidence="3" type="ORF">GCM10008106_26710</name>
</gene>
<dbReference type="Pfam" id="PF08291">
    <property type="entry name" value="Peptidase_M15_3"/>
    <property type="match status" value="1"/>
</dbReference>
<dbReference type="Gene3D" id="3.30.1380.10">
    <property type="match status" value="1"/>
</dbReference>
<dbReference type="EMBL" id="BMYF01000017">
    <property type="protein sequence ID" value="GHB44325.1"/>
    <property type="molecule type" value="Genomic_DNA"/>
</dbReference>
<organism evidence="3 4">
    <name type="scientific">Mongoliitalea lutea</name>
    <dbReference type="NCBI Taxonomy" id="849756"/>
    <lineage>
        <taxon>Bacteria</taxon>
        <taxon>Pseudomonadati</taxon>
        <taxon>Bacteroidota</taxon>
        <taxon>Cytophagia</taxon>
        <taxon>Cytophagales</taxon>
        <taxon>Cyclobacteriaceae</taxon>
        <taxon>Mongoliitalea</taxon>
    </lineage>
</organism>
<sequence>MRKLTTNFNLSEFVLNKFAKNQAEQQRVIDSLTEDIEKSIEELAKNLQVLRDELGARITVNIGFRPKWWELLRGRSGKSQHACGKAADIVVNGFTPAQVANTIERLIAEGRMKQGGLKAYNTFVHYDIRGVRARW</sequence>
<evidence type="ECO:0000259" key="2">
    <source>
        <dbReference type="Pfam" id="PF08291"/>
    </source>
</evidence>
<dbReference type="RefSeq" id="WP_189583514.1">
    <property type="nucleotide sequence ID" value="NZ_BMYF01000017.1"/>
</dbReference>
<name>A0A8J3G6A9_9BACT</name>
<proteinExistence type="predicted"/>
<keyword evidence="1" id="KW-0175">Coiled coil</keyword>
<dbReference type="AlphaFoldDB" id="A0A8J3G6A9"/>
<evidence type="ECO:0000313" key="4">
    <source>
        <dbReference type="Proteomes" id="UP000642809"/>
    </source>
</evidence>
<feature type="coiled-coil region" evidence="1">
    <location>
        <begin position="22"/>
        <end position="53"/>
    </location>
</feature>
<feature type="domain" description="Peptidase M15A C-terminal" evidence="2">
    <location>
        <begin position="12"/>
        <end position="127"/>
    </location>
</feature>
<dbReference type="InterPro" id="IPR013230">
    <property type="entry name" value="Peptidase_M15A_C"/>
</dbReference>
<keyword evidence="4" id="KW-1185">Reference proteome</keyword>
<accession>A0A8J3G6A9</accession>
<evidence type="ECO:0000256" key="1">
    <source>
        <dbReference type="SAM" id="Coils"/>
    </source>
</evidence>
<protein>
    <recommendedName>
        <fullName evidence="2">Peptidase M15A C-terminal domain-containing protein</fullName>
    </recommendedName>
</protein>